<comment type="similarity">
    <text evidence="2 8">Belongs to the major facilitator superfamily. Bcr/CmlA family.</text>
</comment>
<dbReference type="PANTHER" id="PTHR42718">
    <property type="entry name" value="MAJOR FACILITATOR SUPERFAMILY MULTIDRUG TRANSPORTER MFSC"/>
    <property type="match status" value="1"/>
</dbReference>
<evidence type="ECO:0000256" key="2">
    <source>
        <dbReference type="ARBA" id="ARBA00006236"/>
    </source>
</evidence>
<evidence type="ECO:0000256" key="4">
    <source>
        <dbReference type="ARBA" id="ARBA00022475"/>
    </source>
</evidence>
<reference evidence="10 11" key="2">
    <citation type="journal article" date="2022" name="Mar. Drugs">
        <title>Bioassay-Guided Fractionation Leads to the Detection of Cholic Acid Generated by the Rare Thalassomonas sp.</title>
        <authorList>
            <person name="Pheiffer F."/>
            <person name="Schneider Y.K."/>
            <person name="Hansen E.H."/>
            <person name="Andersen J.H."/>
            <person name="Isaksson J."/>
            <person name="Busche T."/>
            <person name="R C."/>
            <person name="Kalinowski J."/>
            <person name="Zyl L.V."/>
            <person name="Trindade M."/>
        </authorList>
    </citation>
    <scope>NUCLEOTIDE SEQUENCE [LARGE SCALE GENOMIC DNA]</scope>
    <source>
        <strain evidence="10 11">A5K-106</strain>
    </source>
</reference>
<feature type="transmembrane region" description="Helical" evidence="8">
    <location>
        <begin position="275"/>
        <end position="293"/>
    </location>
</feature>
<dbReference type="Gene3D" id="1.20.1720.10">
    <property type="entry name" value="Multidrug resistance protein D"/>
    <property type="match status" value="1"/>
</dbReference>
<keyword evidence="6 8" id="KW-1133">Transmembrane helix</keyword>
<keyword evidence="7 8" id="KW-0472">Membrane</keyword>
<evidence type="ECO:0000256" key="3">
    <source>
        <dbReference type="ARBA" id="ARBA00022448"/>
    </source>
</evidence>
<sequence length="396" mass="42422">MTTRNSLPLLMLMVIFSPLAIDIFLPALPVMAQDFAAPMSQVQWSISAFLLTMGLGQLLSGPLADRFGRRPVAITGVVIYGLSSLLCVFAASLEVFLLFRMAQGFGACAIVVAAFACVRDTYNPLQSGVIYSYLNGAICCIPALAPILGSVLTEHFGWRSNFEVMALYAAVAGVIMFFTLSETRPASTVQPKKLISLKSFMPIFKHPVFLFNATIVMLMMAIMLAFVSSSPAWLMVELKQSQHSFVFWFSLNAALNIAACFFAPKVLTKLGARNTIGLGMGILVASGILMLALQQWHHAAAFMLPIMICSTGVSLLAGTCSGQALSPFGDNAGSASALLGFLQMSGAAVLVALLQLLPLNAPQQMALLILAILPIYALWKLPKIKSTLYQVPAANV</sequence>
<dbReference type="GO" id="GO:0005886">
    <property type="term" value="C:plasma membrane"/>
    <property type="evidence" value="ECO:0007669"/>
    <property type="project" value="UniProtKB-SubCell"/>
</dbReference>
<feature type="transmembrane region" description="Helical" evidence="8">
    <location>
        <begin position="337"/>
        <end position="357"/>
    </location>
</feature>
<reference evidence="10 11" key="1">
    <citation type="journal article" date="2015" name="Genome Announc.">
        <title>Draft Genome Sequences of Marine Isolates of Thalassomonas viridans and Thalassomonas actiniarum.</title>
        <authorList>
            <person name="Olonade I."/>
            <person name="van Zyl L.J."/>
            <person name="Trindade M."/>
        </authorList>
    </citation>
    <scope>NUCLEOTIDE SEQUENCE [LARGE SCALE GENOMIC DNA]</scope>
    <source>
        <strain evidence="10 11">A5K-106</strain>
    </source>
</reference>
<evidence type="ECO:0000313" key="10">
    <source>
        <dbReference type="EMBL" id="WDD99690.1"/>
    </source>
</evidence>
<dbReference type="SUPFAM" id="SSF103473">
    <property type="entry name" value="MFS general substrate transporter"/>
    <property type="match status" value="1"/>
</dbReference>
<feature type="transmembrane region" description="Helical" evidence="8">
    <location>
        <begin position="97"/>
        <end position="118"/>
    </location>
</feature>
<keyword evidence="4" id="KW-1003">Cell membrane</keyword>
<feature type="transmembrane region" description="Helical" evidence="8">
    <location>
        <begin position="42"/>
        <end position="60"/>
    </location>
</feature>
<feature type="transmembrane region" description="Helical" evidence="8">
    <location>
        <begin position="245"/>
        <end position="263"/>
    </location>
</feature>
<evidence type="ECO:0000259" key="9">
    <source>
        <dbReference type="PROSITE" id="PS50850"/>
    </source>
</evidence>
<dbReference type="InterPro" id="IPR005829">
    <property type="entry name" value="Sugar_transporter_CS"/>
</dbReference>
<dbReference type="GO" id="GO:0042910">
    <property type="term" value="F:xenobiotic transmembrane transporter activity"/>
    <property type="evidence" value="ECO:0007669"/>
    <property type="project" value="InterPro"/>
</dbReference>
<evidence type="ECO:0000256" key="7">
    <source>
        <dbReference type="ARBA" id="ARBA00023136"/>
    </source>
</evidence>
<keyword evidence="5 8" id="KW-0812">Transmembrane</keyword>
<dbReference type="Proteomes" id="UP000032568">
    <property type="component" value="Chromosome"/>
</dbReference>
<dbReference type="GO" id="GO:1990961">
    <property type="term" value="P:xenobiotic detoxification by transmembrane export across the plasma membrane"/>
    <property type="evidence" value="ECO:0007669"/>
    <property type="project" value="InterPro"/>
</dbReference>
<feature type="transmembrane region" description="Helical" evidence="8">
    <location>
        <begin position="299"/>
        <end position="325"/>
    </location>
</feature>
<keyword evidence="3 8" id="KW-0813">Transport</keyword>
<comment type="caution">
    <text evidence="8">Lacks conserved residue(s) required for the propagation of feature annotation.</text>
</comment>
<evidence type="ECO:0000256" key="6">
    <source>
        <dbReference type="ARBA" id="ARBA00022989"/>
    </source>
</evidence>
<dbReference type="CDD" id="cd17320">
    <property type="entry name" value="MFS_MdfA_MDR_like"/>
    <property type="match status" value="1"/>
</dbReference>
<dbReference type="AlphaFoldDB" id="A0AAE9YRF1"/>
<dbReference type="Pfam" id="PF07690">
    <property type="entry name" value="MFS_1"/>
    <property type="match status" value="1"/>
</dbReference>
<comment type="subcellular location">
    <subcellularLocation>
        <location evidence="8">Cell inner membrane</location>
        <topology evidence="8">Multi-pass membrane protein</topology>
    </subcellularLocation>
    <subcellularLocation>
        <location evidence="1">Cell membrane</location>
        <topology evidence="1">Multi-pass membrane protein</topology>
    </subcellularLocation>
</comment>
<evidence type="ECO:0000313" key="11">
    <source>
        <dbReference type="Proteomes" id="UP000032568"/>
    </source>
</evidence>
<proteinExistence type="inferred from homology"/>
<name>A0AAE9YRF1_9GAMM</name>
<feature type="transmembrane region" description="Helical" evidence="8">
    <location>
        <begin position="164"/>
        <end position="182"/>
    </location>
</feature>
<dbReference type="PANTHER" id="PTHR42718:SF9">
    <property type="entry name" value="MAJOR FACILITATOR SUPERFAMILY MULTIDRUG TRANSPORTER MFSC"/>
    <property type="match status" value="1"/>
</dbReference>
<feature type="transmembrane region" description="Helical" evidence="8">
    <location>
        <begin position="203"/>
        <end position="225"/>
    </location>
</feature>
<dbReference type="PROSITE" id="PS50850">
    <property type="entry name" value="MFS"/>
    <property type="match status" value="1"/>
</dbReference>
<protein>
    <recommendedName>
        <fullName evidence="8">Bcr/CflA family efflux transporter</fullName>
    </recommendedName>
</protein>
<feature type="transmembrane region" description="Helical" evidence="8">
    <location>
        <begin position="130"/>
        <end position="152"/>
    </location>
</feature>
<organism evidence="10 11">
    <name type="scientific">Thalassomonas actiniarum</name>
    <dbReference type="NCBI Taxonomy" id="485447"/>
    <lineage>
        <taxon>Bacteria</taxon>
        <taxon>Pseudomonadati</taxon>
        <taxon>Pseudomonadota</taxon>
        <taxon>Gammaproteobacteria</taxon>
        <taxon>Alteromonadales</taxon>
        <taxon>Colwelliaceae</taxon>
        <taxon>Thalassomonas</taxon>
    </lineage>
</organism>
<dbReference type="InterPro" id="IPR020846">
    <property type="entry name" value="MFS_dom"/>
</dbReference>
<evidence type="ECO:0000256" key="8">
    <source>
        <dbReference type="RuleBase" id="RU365088"/>
    </source>
</evidence>
<dbReference type="InterPro" id="IPR036259">
    <property type="entry name" value="MFS_trans_sf"/>
</dbReference>
<dbReference type="EMBL" id="CP059735">
    <property type="protein sequence ID" value="WDD99690.1"/>
    <property type="molecule type" value="Genomic_DNA"/>
</dbReference>
<dbReference type="RefSeq" id="WP_044832934.1">
    <property type="nucleotide sequence ID" value="NZ_CP059735.1"/>
</dbReference>
<dbReference type="NCBIfam" id="TIGR00710">
    <property type="entry name" value="efflux_Bcr_CflA"/>
    <property type="match status" value="1"/>
</dbReference>
<dbReference type="InterPro" id="IPR004812">
    <property type="entry name" value="Efflux_drug-R_Bcr/CmlA"/>
</dbReference>
<gene>
    <name evidence="10" type="ORF">SG35_003180</name>
</gene>
<evidence type="ECO:0000256" key="1">
    <source>
        <dbReference type="ARBA" id="ARBA00004651"/>
    </source>
</evidence>
<keyword evidence="11" id="KW-1185">Reference proteome</keyword>
<keyword evidence="8" id="KW-0997">Cell inner membrane</keyword>
<feature type="transmembrane region" description="Helical" evidence="8">
    <location>
        <begin position="72"/>
        <end position="91"/>
    </location>
</feature>
<feature type="transmembrane region" description="Helical" evidence="8">
    <location>
        <begin position="363"/>
        <end position="379"/>
    </location>
</feature>
<dbReference type="PROSITE" id="PS00216">
    <property type="entry name" value="SUGAR_TRANSPORT_1"/>
    <property type="match status" value="1"/>
</dbReference>
<feature type="domain" description="Major facilitator superfamily (MFS) profile" evidence="9">
    <location>
        <begin position="6"/>
        <end position="385"/>
    </location>
</feature>
<dbReference type="KEGG" id="tact:SG35_003180"/>
<dbReference type="InterPro" id="IPR011701">
    <property type="entry name" value="MFS"/>
</dbReference>
<accession>A0AAE9YRF1</accession>
<evidence type="ECO:0000256" key="5">
    <source>
        <dbReference type="ARBA" id="ARBA00022692"/>
    </source>
</evidence>